<dbReference type="PIRSF" id="PIRSF001549">
    <property type="entry name" value="His-tRNA_synth"/>
    <property type="match status" value="1"/>
</dbReference>
<feature type="domain" description="Class II Histidinyl-tRNA synthetase (HisRS)-like catalytic core" evidence="3">
    <location>
        <begin position="244"/>
        <end position="364"/>
    </location>
</feature>
<evidence type="ECO:0000256" key="1">
    <source>
        <dbReference type="ARBA" id="ARBA00023102"/>
    </source>
</evidence>
<evidence type="ECO:0000313" key="4">
    <source>
        <dbReference type="EMBL" id="KHJ55706.1"/>
    </source>
</evidence>
<dbReference type="PANTHER" id="PTHR43707:SF1">
    <property type="entry name" value="HISTIDINE--TRNA LIGASE, MITOCHONDRIAL-RELATED"/>
    <property type="match status" value="1"/>
</dbReference>
<keyword evidence="4" id="KW-0328">Glycosyltransferase</keyword>
<feature type="binding site" evidence="2">
    <location>
        <position position="91"/>
    </location>
    <ligand>
        <name>L-histidine</name>
        <dbReference type="ChEBI" id="CHEBI:57595"/>
    </ligand>
</feature>
<keyword evidence="1" id="KW-0368">Histidine biosynthesis</keyword>
<dbReference type="GO" id="GO:0004821">
    <property type="term" value="F:histidine-tRNA ligase activity"/>
    <property type="evidence" value="ECO:0007669"/>
    <property type="project" value="TreeGrafter"/>
</dbReference>
<feature type="binding site" evidence="2">
    <location>
        <begin position="321"/>
        <end position="322"/>
    </location>
    <ligand>
        <name>L-histidine</name>
        <dbReference type="ChEBI" id="CHEBI:57595"/>
    </ligand>
</feature>
<dbReference type="AlphaFoldDB" id="A0A0B1Q8K3"/>
<dbReference type="GO" id="GO:0006427">
    <property type="term" value="P:histidyl-tRNA aminoacylation"/>
    <property type="evidence" value="ECO:0007669"/>
    <property type="project" value="TreeGrafter"/>
</dbReference>
<evidence type="ECO:0000313" key="5">
    <source>
        <dbReference type="Proteomes" id="UP000030826"/>
    </source>
</evidence>
<keyword evidence="4" id="KW-0808">Transferase</keyword>
<reference evidence="4 5" key="1">
    <citation type="submission" date="2014-09" db="EMBL/GenBank/DDBJ databases">
        <title>Isolation and characterization of Aurantimonas altamirensis ON-56566 from clinical sample following a dog bite.</title>
        <authorList>
            <person name="Eshaghi A."/>
            <person name="Li A."/>
            <person name="Shahinas D."/>
            <person name="Bahn P."/>
            <person name="Kus J.V."/>
            <person name="Patel S.N."/>
        </authorList>
    </citation>
    <scope>NUCLEOTIDE SEQUENCE [LARGE SCALE GENOMIC DNA]</scope>
    <source>
        <strain evidence="4 5">ON-56566</strain>
    </source>
</reference>
<dbReference type="InterPro" id="IPR004516">
    <property type="entry name" value="HisRS/HisZ"/>
</dbReference>
<keyword evidence="1" id="KW-0028">Amino-acid biosynthesis</keyword>
<dbReference type="GO" id="GO:0000105">
    <property type="term" value="P:L-histidine biosynthetic process"/>
    <property type="evidence" value="ECO:0007669"/>
    <property type="project" value="UniProtKB-KW"/>
</dbReference>
<dbReference type="RefSeq" id="WP_039188729.1">
    <property type="nucleotide sequence ID" value="NZ_JRFJ01000001.1"/>
</dbReference>
<dbReference type="GO" id="GO:0005737">
    <property type="term" value="C:cytoplasm"/>
    <property type="evidence" value="ECO:0007669"/>
    <property type="project" value="InterPro"/>
</dbReference>
<dbReference type="NCBIfam" id="NF008951">
    <property type="entry name" value="PRK12295.1-4"/>
    <property type="match status" value="1"/>
</dbReference>
<feature type="domain" description="Class II Histidinyl-tRNA synthetase (HisRS)-like catalytic core" evidence="3">
    <location>
        <begin position="5"/>
        <end position="169"/>
    </location>
</feature>
<feature type="binding site" evidence="2">
    <location>
        <position position="106"/>
    </location>
    <ligand>
        <name>L-histidine</name>
        <dbReference type="ChEBI" id="CHEBI:57595"/>
    </ligand>
</feature>
<dbReference type="OrthoDB" id="9797914at2"/>
<proteinExistence type="predicted"/>
<gene>
    <name evidence="4" type="primary">hisZ</name>
    <name evidence="4" type="ORF">LA66_03420</name>
</gene>
<name>A0A0B1Q8K3_9HYPH</name>
<protein>
    <submittedName>
        <fullName evidence="4">ATP phosphoribosyltransferase regulatory subunit</fullName>
    </submittedName>
</protein>
<sequence length="378" mass="40764">MSTALAALERSLPAQFVQRGAVMMDVPILQPSDPYLDTAGEALRRRIFLTKGEDGRGLCLRPDFTIPVCLAHIANGAGLPRRYAYCGTIFRQSGDGPSEYPQAGIEDLGDADRAAADGRTIADALGVLADCGIDLTRVETTVGDQALFEQFLSSLGLPSGWQRRLIRTFGHDTLLRQALESLATGGGRASIETLSPDLYELALARDVARLSDNIRDRMEEGGLPLHRGRTPAEIAGRLIEKVAVAETRLDRTVLERLRAFLSIDCPLDRSVDALEMLCRESGTDLGHSLDAFKARGEALARAGVDLSRLRYRAAFGRALDYYTGMVFEISAEGQDGPLVGGGRYDKLVSYLGAPETIPAVGFALWPGRMASVGSRVPA</sequence>
<evidence type="ECO:0000256" key="2">
    <source>
        <dbReference type="PIRSR" id="PIRSR001549-1"/>
    </source>
</evidence>
<evidence type="ECO:0000259" key="3">
    <source>
        <dbReference type="Pfam" id="PF13393"/>
    </source>
</evidence>
<feature type="binding site" evidence="2">
    <location>
        <position position="102"/>
    </location>
    <ligand>
        <name>L-histidine</name>
        <dbReference type="ChEBI" id="CHEBI:57595"/>
    </ligand>
</feature>
<dbReference type="SUPFAM" id="SSF55681">
    <property type="entry name" value="Class II aaRS and biotin synthetases"/>
    <property type="match status" value="1"/>
</dbReference>
<dbReference type="EMBL" id="JRFJ01000001">
    <property type="protein sequence ID" value="KHJ55706.1"/>
    <property type="molecule type" value="Genomic_DNA"/>
</dbReference>
<dbReference type="InterPro" id="IPR041715">
    <property type="entry name" value="HisRS-like_core"/>
</dbReference>
<dbReference type="InterPro" id="IPR045864">
    <property type="entry name" value="aa-tRNA-synth_II/BPL/LPL"/>
</dbReference>
<dbReference type="Proteomes" id="UP000030826">
    <property type="component" value="Unassembled WGS sequence"/>
</dbReference>
<feature type="binding site" evidence="2">
    <location>
        <begin position="63"/>
        <end position="65"/>
    </location>
    <ligand>
        <name>L-histidine</name>
        <dbReference type="ChEBI" id="CHEBI:57595"/>
    </ligand>
</feature>
<accession>A0A0B1Q8K3</accession>
<dbReference type="PANTHER" id="PTHR43707">
    <property type="entry name" value="HISTIDYL-TRNA SYNTHETASE"/>
    <property type="match status" value="1"/>
</dbReference>
<dbReference type="Gene3D" id="3.30.930.10">
    <property type="entry name" value="Bira Bifunctional Protein, Domain 2"/>
    <property type="match status" value="1"/>
</dbReference>
<dbReference type="Pfam" id="PF13393">
    <property type="entry name" value="tRNA-synt_His"/>
    <property type="match status" value="2"/>
</dbReference>
<comment type="caution">
    <text evidence="4">The sequence shown here is derived from an EMBL/GenBank/DDBJ whole genome shotgun (WGS) entry which is preliminary data.</text>
</comment>
<dbReference type="GO" id="GO:0016757">
    <property type="term" value="F:glycosyltransferase activity"/>
    <property type="evidence" value="ECO:0007669"/>
    <property type="project" value="UniProtKB-KW"/>
</dbReference>
<organism evidence="4 5">
    <name type="scientific">Aureimonas altamirensis</name>
    <dbReference type="NCBI Taxonomy" id="370622"/>
    <lineage>
        <taxon>Bacteria</taxon>
        <taxon>Pseudomonadati</taxon>
        <taxon>Pseudomonadota</taxon>
        <taxon>Alphaproteobacteria</taxon>
        <taxon>Hyphomicrobiales</taxon>
        <taxon>Aurantimonadaceae</taxon>
        <taxon>Aureimonas</taxon>
    </lineage>
</organism>
<feature type="binding site" evidence="2">
    <location>
        <position position="317"/>
    </location>
    <ligand>
        <name>L-histidine</name>
        <dbReference type="ChEBI" id="CHEBI:57595"/>
    </ligand>
</feature>
<dbReference type="STRING" id="370622.LA66_03420"/>